<evidence type="ECO:0000313" key="3">
    <source>
        <dbReference type="EMBL" id="MFC7353204.1"/>
    </source>
</evidence>
<dbReference type="InterPro" id="IPR051396">
    <property type="entry name" value="Bact_Antivir_Def_Nuclease"/>
</dbReference>
<keyword evidence="1" id="KW-0732">Signal</keyword>
<keyword evidence="4" id="KW-1185">Reference proteome</keyword>
<dbReference type="PANTHER" id="PTHR43581">
    <property type="entry name" value="ATP/GTP PHOSPHATASE"/>
    <property type="match status" value="1"/>
</dbReference>
<accession>A0ABW2ME62</accession>
<dbReference type="Pfam" id="PF13175">
    <property type="entry name" value="AAA_15"/>
    <property type="match status" value="1"/>
</dbReference>
<proteinExistence type="predicted"/>
<sequence length="448" mass="50353">MKPPLVALRALLTLLLDDSISAAVAGIACGTGGLADTIAVSTLQREVVAVAISSPRWYVKHVHVEGLGGRKEPYEQELNSDVNIFFGLNGSGKTTLLRIIHAALNEEVSSLIGAPFNSATVEIFLPDEDVVIERSFTMPEEQLLENAMRRALPPHMRNRPGARVSPRVERAIQDMFSWETTYIFTGSDQSDDEQAQKFVDFTHRYLPTSRIFDMRDISNEAMDRGLDEHFADSIQRLWSTYSTEVLGDVRQAQEDGLGRILAGVISPDIPTITEQELDYDKAYKRVTSFLRRRGTRHLVQDQEGFMERFRTDPAFKRVVLDINEVEERIEGALEPRTKLQTLVSRLISGPKQITFLDSQIQAISSDKKVISLEKLSSGERQLIRILVEALSANGRAIIIDEPELSMHIDWQQVLIESIQTIDDRAQVITATHSPEIMADIEDGKIFRL</sequence>
<comment type="caution">
    <text evidence="3">The sequence shown here is derived from an EMBL/GenBank/DDBJ whole genome shotgun (WGS) entry which is preliminary data.</text>
</comment>
<gene>
    <name evidence="3" type="ORF">ACFQW9_21390</name>
</gene>
<feature type="domain" description="AAA+ ATPase" evidence="2">
    <location>
        <begin position="79"/>
        <end position="446"/>
    </location>
</feature>
<dbReference type="Proteomes" id="UP001596509">
    <property type="component" value="Unassembled WGS sequence"/>
</dbReference>
<dbReference type="SMART" id="SM00382">
    <property type="entry name" value="AAA"/>
    <property type="match status" value="1"/>
</dbReference>
<dbReference type="PANTHER" id="PTHR43581:SF2">
    <property type="entry name" value="EXCINUCLEASE ATPASE SUBUNIT"/>
    <property type="match status" value="1"/>
</dbReference>
<dbReference type="InterPro" id="IPR027417">
    <property type="entry name" value="P-loop_NTPase"/>
</dbReference>
<feature type="chain" id="PRO_5045221395" evidence="1">
    <location>
        <begin position="26"/>
        <end position="448"/>
    </location>
</feature>
<name>A0ABW2ME62_9ACTN</name>
<evidence type="ECO:0000313" key="4">
    <source>
        <dbReference type="Proteomes" id="UP001596509"/>
    </source>
</evidence>
<evidence type="ECO:0000259" key="2">
    <source>
        <dbReference type="SMART" id="SM00382"/>
    </source>
</evidence>
<evidence type="ECO:0000256" key="1">
    <source>
        <dbReference type="SAM" id="SignalP"/>
    </source>
</evidence>
<organism evidence="3 4">
    <name type="scientific">Streptomyces caviscabies</name>
    <dbReference type="NCBI Taxonomy" id="90079"/>
    <lineage>
        <taxon>Bacteria</taxon>
        <taxon>Bacillati</taxon>
        <taxon>Actinomycetota</taxon>
        <taxon>Actinomycetes</taxon>
        <taxon>Kitasatosporales</taxon>
        <taxon>Streptomycetaceae</taxon>
        <taxon>Streptomyces</taxon>
    </lineage>
</organism>
<dbReference type="InterPro" id="IPR003593">
    <property type="entry name" value="AAA+_ATPase"/>
</dbReference>
<dbReference type="PROSITE" id="PS51257">
    <property type="entry name" value="PROKAR_LIPOPROTEIN"/>
    <property type="match status" value="1"/>
</dbReference>
<dbReference type="Gene3D" id="3.40.50.300">
    <property type="entry name" value="P-loop containing nucleotide triphosphate hydrolases"/>
    <property type="match status" value="1"/>
</dbReference>
<reference evidence="4" key="1">
    <citation type="journal article" date="2019" name="Int. J. Syst. Evol. Microbiol.">
        <title>The Global Catalogue of Microorganisms (GCM) 10K type strain sequencing project: providing services to taxonomists for standard genome sequencing and annotation.</title>
        <authorList>
            <consortium name="The Broad Institute Genomics Platform"/>
            <consortium name="The Broad Institute Genome Sequencing Center for Infectious Disease"/>
            <person name="Wu L."/>
            <person name="Ma J."/>
        </authorList>
    </citation>
    <scope>NUCLEOTIDE SEQUENCE [LARGE SCALE GENOMIC DNA]</scope>
    <source>
        <strain evidence="4">ICMP 19430</strain>
    </source>
</reference>
<dbReference type="RefSeq" id="WP_319283690.1">
    <property type="nucleotide sequence ID" value="NZ_JBHTCK010000006.1"/>
</dbReference>
<protein>
    <submittedName>
        <fullName evidence="3">AAA family ATPase</fullName>
    </submittedName>
</protein>
<dbReference type="InterPro" id="IPR041685">
    <property type="entry name" value="AAA_GajA/Old/RecF-like"/>
</dbReference>
<dbReference type="SUPFAM" id="SSF52540">
    <property type="entry name" value="P-loop containing nucleoside triphosphate hydrolases"/>
    <property type="match status" value="1"/>
</dbReference>
<dbReference type="EMBL" id="JBHTCK010000006">
    <property type="protein sequence ID" value="MFC7353204.1"/>
    <property type="molecule type" value="Genomic_DNA"/>
</dbReference>
<feature type="signal peptide" evidence="1">
    <location>
        <begin position="1"/>
        <end position="25"/>
    </location>
</feature>